<dbReference type="PANTHER" id="PTHR30293">
    <property type="entry name" value="TRANSCRIPTIONAL REGULATORY PROTEIN NAC-RELATED"/>
    <property type="match status" value="1"/>
</dbReference>
<protein>
    <recommendedName>
        <fullName evidence="8">HTH lysR-type domain-containing protein</fullName>
    </recommendedName>
</protein>
<dbReference type="Gene3D" id="1.10.10.10">
    <property type="entry name" value="Winged helix-like DNA-binding domain superfamily/Winged helix DNA-binding domain"/>
    <property type="match status" value="1"/>
</dbReference>
<dbReference type="SUPFAM" id="SSF46785">
    <property type="entry name" value="Winged helix' DNA-binding domain"/>
    <property type="match status" value="1"/>
</dbReference>
<keyword evidence="3" id="KW-0805">Transcription regulation</keyword>
<gene>
    <name evidence="9" type="ORF">AXW67_32440</name>
</gene>
<dbReference type="InterPro" id="IPR005119">
    <property type="entry name" value="LysR_subst-bd"/>
</dbReference>
<dbReference type="EMBL" id="LSEF01000123">
    <property type="protein sequence ID" value="OAF06268.1"/>
    <property type="molecule type" value="Genomic_DNA"/>
</dbReference>
<dbReference type="GeneID" id="32582312"/>
<dbReference type="Proteomes" id="UP000077173">
    <property type="component" value="Unassembled WGS sequence"/>
</dbReference>
<dbReference type="FunFam" id="1.10.10.10:FF:000001">
    <property type="entry name" value="LysR family transcriptional regulator"/>
    <property type="match status" value="1"/>
</dbReference>
<evidence type="ECO:0000256" key="2">
    <source>
        <dbReference type="ARBA" id="ARBA00009437"/>
    </source>
</evidence>
<organism evidence="9 10">
    <name type="scientific">Bradyrhizobium neotropicale</name>
    <dbReference type="NCBI Taxonomy" id="1497615"/>
    <lineage>
        <taxon>Bacteria</taxon>
        <taxon>Pseudomonadati</taxon>
        <taxon>Pseudomonadota</taxon>
        <taxon>Alphaproteobacteria</taxon>
        <taxon>Hyphomicrobiales</taxon>
        <taxon>Nitrobacteraceae</taxon>
        <taxon>Bradyrhizobium</taxon>
    </lineage>
</organism>
<evidence type="ECO:0000256" key="1">
    <source>
        <dbReference type="ARBA" id="ARBA00003502"/>
    </source>
</evidence>
<evidence type="ECO:0000256" key="7">
    <source>
        <dbReference type="SAM" id="MobiDB-lite"/>
    </source>
</evidence>
<evidence type="ECO:0000313" key="10">
    <source>
        <dbReference type="Proteomes" id="UP000077173"/>
    </source>
</evidence>
<dbReference type="Gene3D" id="3.40.190.290">
    <property type="match status" value="1"/>
</dbReference>
<dbReference type="RefSeq" id="WP_063682183.1">
    <property type="nucleotide sequence ID" value="NZ_LSEF01000123.1"/>
</dbReference>
<dbReference type="GO" id="GO:0003677">
    <property type="term" value="F:DNA binding"/>
    <property type="evidence" value="ECO:0007669"/>
    <property type="project" value="UniProtKB-KW"/>
</dbReference>
<keyword evidence="10" id="KW-1185">Reference proteome</keyword>
<keyword evidence="4" id="KW-0238">DNA-binding</keyword>
<feature type="region of interest" description="Disordered" evidence="7">
    <location>
        <begin position="305"/>
        <end position="332"/>
    </location>
</feature>
<dbReference type="Pfam" id="PF00126">
    <property type="entry name" value="HTH_1"/>
    <property type="match status" value="1"/>
</dbReference>
<dbReference type="Pfam" id="PF03466">
    <property type="entry name" value="LysR_substrate"/>
    <property type="match status" value="1"/>
</dbReference>
<dbReference type="AlphaFoldDB" id="A0A176YIX6"/>
<evidence type="ECO:0000256" key="3">
    <source>
        <dbReference type="ARBA" id="ARBA00023015"/>
    </source>
</evidence>
<comment type="caution">
    <text evidence="9">The sequence shown here is derived from an EMBL/GenBank/DDBJ whole genome shotgun (WGS) entry which is preliminary data.</text>
</comment>
<evidence type="ECO:0000313" key="9">
    <source>
        <dbReference type="EMBL" id="OAF06268.1"/>
    </source>
</evidence>
<keyword evidence="5" id="KW-0010">Activator</keyword>
<keyword evidence="6" id="KW-0804">Transcription</keyword>
<evidence type="ECO:0000256" key="5">
    <source>
        <dbReference type="ARBA" id="ARBA00023159"/>
    </source>
</evidence>
<name>A0A176YIX6_9BRAD</name>
<feature type="domain" description="HTH lysR-type" evidence="8">
    <location>
        <begin position="3"/>
        <end position="60"/>
    </location>
</feature>
<dbReference type="InterPro" id="IPR000847">
    <property type="entry name" value="LysR_HTH_N"/>
</dbReference>
<dbReference type="InterPro" id="IPR036388">
    <property type="entry name" value="WH-like_DNA-bd_sf"/>
</dbReference>
<dbReference type="SUPFAM" id="SSF53850">
    <property type="entry name" value="Periplasmic binding protein-like II"/>
    <property type="match status" value="1"/>
</dbReference>
<dbReference type="PRINTS" id="PR00039">
    <property type="entry name" value="HTHLYSR"/>
</dbReference>
<dbReference type="GO" id="GO:2000142">
    <property type="term" value="P:regulation of DNA-templated transcription initiation"/>
    <property type="evidence" value="ECO:0007669"/>
    <property type="project" value="TreeGrafter"/>
</dbReference>
<evidence type="ECO:0000259" key="8">
    <source>
        <dbReference type="PROSITE" id="PS50931"/>
    </source>
</evidence>
<reference evidence="9 10" key="1">
    <citation type="submission" date="2016-02" db="EMBL/GenBank/DDBJ databases">
        <title>Draft genome sequence of the strain BR 10247T Bradyrhizobium neotropicale isolated from nodules of Centrolobium paraense.</title>
        <authorList>
            <person name="Simoes-Araujo J.L."/>
            <person name="Barauna A.C."/>
            <person name="Silva K."/>
            <person name="Zilli J.E."/>
        </authorList>
    </citation>
    <scope>NUCLEOTIDE SEQUENCE [LARGE SCALE GENOMIC DNA]</scope>
    <source>
        <strain evidence="9 10">BR 10247</strain>
    </source>
</reference>
<dbReference type="PANTHER" id="PTHR30293:SF0">
    <property type="entry name" value="NITROGEN ASSIMILATION REGULATORY PROTEIN NAC"/>
    <property type="match status" value="1"/>
</dbReference>
<dbReference type="InterPro" id="IPR036390">
    <property type="entry name" value="WH_DNA-bd_sf"/>
</dbReference>
<sequence length="332" mass="35652">MTLSLRQLRYFVAIADSGAFARAAESLNIAQSALSHHVSEIEAELGVTLLDRRPRGIALTTAGRRLYEHAGAILSAMAKAEIDVKTFTEVAAGPVSIGVSHTAGAVSALPIMQGVGVGCPNVHLTISEGLSPHLTEQVLSGALDFALVFNPSNDARLEREALLKEELFLIGRAEIIGRSNSPIAFADIPQGAVLGLTPPTSRAIIQTQILRNQIRPSPKLEIDSLNIMRTALEAGLGCAILARSTVGNDLLASGIHARRIVEPTLMRELCLISLADHPQTRAFTEVRKILREVVLQDAKSGRWPAEVLDKPKRRSGRSVENDRSGKAKPVRS</sequence>
<comment type="similarity">
    <text evidence="2">Belongs to the LysR transcriptional regulatory family.</text>
</comment>
<dbReference type="GO" id="GO:0003700">
    <property type="term" value="F:DNA-binding transcription factor activity"/>
    <property type="evidence" value="ECO:0007669"/>
    <property type="project" value="InterPro"/>
</dbReference>
<proteinExistence type="inferred from homology"/>
<dbReference type="PROSITE" id="PS50931">
    <property type="entry name" value="HTH_LYSR"/>
    <property type="match status" value="1"/>
</dbReference>
<evidence type="ECO:0000256" key="6">
    <source>
        <dbReference type="ARBA" id="ARBA00023163"/>
    </source>
</evidence>
<comment type="function">
    <text evidence="1">NodD regulates the expression of the nodABCFE genes which encode other nodulation proteins. NodD is also a negative regulator of its own expression. Binds flavonoids as inducers.</text>
</comment>
<evidence type="ECO:0000256" key="4">
    <source>
        <dbReference type="ARBA" id="ARBA00023125"/>
    </source>
</evidence>
<accession>A0A176YIX6</accession>